<sequence length="130" mass="14721">MTPLSLILLYSLFRLKHFVCDYALQTNWIALNKGLSGRQGWQALLLHTLGQAIGTTLVTVVFAPALWWLGLVDFAVHTAIDLCKARLTHKMGWTPKDRWFWLSIGLDQEAHNFTHLAYIVIIYVTLTGGL</sequence>
<dbReference type="AlphaFoldDB" id="A0A2W5Q1S1"/>
<keyword evidence="1" id="KW-0472">Membrane</keyword>
<reference evidence="2 3" key="1">
    <citation type="submission" date="2017-08" db="EMBL/GenBank/DDBJ databases">
        <title>Infants hospitalized years apart are colonized by the same room-sourced microbial strains.</title>
        <authorList>
            <person name="Brooks B."/>
            <person name="Olm M.R."/>
            <person name="Firek B.A."/>
            <person name="Baker R."/>
            <person name="Thomas B.C."/>
            <person name="Morowitz M.J."/>
            <person name="Banfield J.F."/>
        </authorList>
    </citation>
    <scope>NUCLEOTIDE SEQUENCE [LARGE SCALE GENOMIC DNA]</scope>
    <source>
        <strain evidence="2">S2_005_002_R2_29</strain>
    </source>
</reference>
<feature type="transmembrane region" description="Helical" evidence="1">
    <location>
        <begin position="44"/>
        <end position="69"/>
    </location>
</feature>
<evidence type="ECO:0000313" key="3">
    <source>
        <dbReference type="Proteomes" id="UP000249417"/>
    </source>
</evidence>
<comment type="caution">
    <text evidence="2">The sequence shown here is derived from an EMBL/GenBank/DDBJ whole genome shotgun (WGS) entry which is preliminary data.</text>
</comment>
<keyword evidence="1" id="KW-0812">Transmembrane</keyword>
<dbReference type="Proteomes" id="UP000249417">
    <property type="component" value="Unassembled WGS sequence"/>
</dbReference>
<proteinExistence type="predicted"/>
<dbReference type="EMBL" id="QFQB01000003">
    <property type="protein sequence ID" value="PZQ48683.1"/>
    <property type="molecule type" value="Genomic_DNA"/>
</dbReference>
<gene>
    <name evidence="2" type="ORF">DI551_00955</name>
</gene>
<accession>A0A2W5Q1S1</accession>
<evidence type="ECO:0000256" key="1">
    <source>
        <dbReference type="SAM" id="Phobius"/>
    </source>
</evidence>
<keyword evidence="1" id="KW-1133">Transmembrane helix</keyword>
<protein>
    <submittedName>
        <fullName evidence="2">DUF3307 domain-containing protein</fullName>
    </submittedName>
</protein>
<name>A0A2W5Q1S1_9BACT</name>
<dbReference type="InterPro" id="IPR021737">
    <property type="entry name" value="Phage_phiKZ_Orf197"/>
</dbReference>
<evidence type="ECO:0000313" key="2">
    <source>
        <dbReference type="EMBL" id="PZQ48683.1"/>
    </source>
</evidence>
<dbReference type="Pfam" id="PF11750">
    <property type="entry name" value="DUF3307"/>
    <property type="match status" value="1"/>
</dbReference>
<organism evidence="2 3">
    <name type="scientific">Micavibrio aeruginosavorus</name>
    <dbReference type="NCBI Taxonomy" id="349221"/>
    <lineage>
        <taxon>Bacteria</taxon>
        <taxon>Pseudomonadati</taxon>
        <taxon>Bdellovibrionota</taxon>
        <taxon>Bdellovibrionia</taxon>
        <taxon>Bdellovibrionales</taxon>
        <taxon>Pseudobdellovibrionaceae</taxon>
        <taxon>Micavibrio</taxon>
    </lineage>
</organism>